<gene>
    <name evidence="2" type="ORF">EHO57_14275</name>
    <name evidence="3" type="ORF">EHQ53_12230</name>
</gene>
<keyword evidence="1" id="KW-0472">Membrane</keyword>
<reference evidence="3" key="1">
    <citation type="submission" date="2018-10" db="EMBL/GenBank/DDBJ databases">
        <authorList>
            <person name="Vincent A.T."/>
            <person name="Schiettekatte O."/>
            <person name="Bourhy P."/>
            <person name="Veyrier F.J."/>
            <person name="Picardeau M."/>
        </authorList>
    </citation>
    <scope>NUCLEOTIDE SEQUENCE</scope>
    <source>
        <strain evidence="3">201702690</strain>
    </source>
</reference>
<evidence type="ECO:0000313" key="2">
    <source>
        <dbReference type="EMBL" id="TGJ98691.1"/>
    </source>
</evidence>
<proteinExistence type="predicted"/>
<sequence>MDETGLILSIALGLLAAFFSYRMFKNLKDIREEDQAYAPPLDASVDEKVTYYKKILYISLIVFPSLSIIVILDLNSLESGEAATVRTWALVAFIYEQFGYWAAILAAPVLGVLVVAGLLRTIRLLRSENKA</sequence>
<feature type="transmembrane region" description="Helical" evidence="1">
    <location>
        <begin position="6"/>
        <end position="24"/>
    </location>
</feature>
<dbReference type="RefSeq" id="WP_135646044.1">
    <property type="nucleotide sequence ID" value="NZ_RQER01000010.1"/>
</dbReference>
<evidence type="ECO:0000313" key="3">
    <source>
        <dbReference type="EMBL" id="TGL40743.1"/>
    </source>
</evidence>
<dbReference type="OrthoDB" id="330959at2"/>
<evidence type="ECO:0000313" key="5">
    <source>
        <dbReference type="Proteomes" id="UP000297946"/>
    </source>
</evidence>
<accession>A0A5F1ZUZ0</accession>
<feature type="transmembrane region" description="Helical" evidence="1">
    <location>
        <begin position="55"/>
        <end position="72"/>
    </location>
</feature>
<dbReference type="Proteomes" id="UP000297273">
    <property type="component" value="Unassembled WGS sequence"/>
</dbReference>
<evidence type="ECO:0000313" key="4">
    <source>
        <dbReference type="Proteomes" id="UP000297273"/>
    </source>
</evidence>
<protein>
    <submittedName>
        <fullName evidence="2">Uncharacterized protein</fullName>
    </submittedName>
</protein>
<reference evidence="4 5" key="2">
    <citation type="journal article" date="2019" name="PLoS Negl. Trop. Dis.">
        <title>Revisiting the worldwide diversity of Leptospira species in the environment.</title>
        <authorList>
            <person name="Vincent A.T."/>
            <person name="Schiettekatte O."/>
            <person name="Bourhy P."/>
            <person name="Veyrier F.J."/>
            <person name="Picardeau M."/>
        </authorList>
    </citation>
    <scope>NUCLEOTIDE SEQUENCE [LARGE SCALE GENOMIC DNA]</scope>
    <source>
        <strain evidence="4">201702690</strain>
        <strain evidence="2 5">SSW18</strain>
    </source>
</reference>
<keyword evidence="4" id="KW-1185">Reference proteome</keyword>
<dbReference type="EMBL" id="RQGC01000007">
    <property type="protein sequence ID" value="TGL40743.1"/>
    <property type="molecule type" value="Genomic_DNA"/>
</dbReference>
<evidence type="ECO:0000256" key="1">
    <source>
        <dbReference type="SAM" id="Phobius"/>
    </source>
</evidence>
<dbReference type="Proteomes" id="UP000297946">
    <property type="component" value="Unassembled WGS sequence"/>
</dbReference>
<feature type="transmembrane region" description="Helical" evidence="1">
    <location>
        <begin position="98"/>
        <end position="119"/>
    </location>
</feature>
<keyword evidence="1" id="KW-1133">Transmembrane helix</keyword>
<dbReference type="AlphaFoldDB" id="A0A5F1ZUZ0"/>
<keyword evidence="1" id="KW-0812">Transmembrane</keyword>
<name>A0A5F1ZUZ0_9LEPT</name>
<organism evidence="2 5">
    <name type="scientific">Leptospira langatensis</name>
    <dbReference type="NCBI Taxonomy" id="2484983"/>
    <lineage>
        <taxon>Bacteria</taxon>
        <taxon>Pseudomonadati</taxon>
        <taxon>Spirochaetota</taxon>
        <taxon>Spirochaetia</taxon>
        <taxon>Leptospirales</taxon>
        <taxon>Leptospiraceae</taxon>
        <taxon>Leptospira</taxon>
    </lineage>
</organism>
<dbReference type="EMBL" id="RQER01000010">
    <property type="protein sequence ID" value="TGJ98691.1"/>
    <property type="molecule type" value="Genomic_DNA"/>
</dbReference>
<comment type="caution">
    <text evidence="2">The sequence shown here is derived from an EMBL/GenBank/DDBJ whole genome shotgun (WGS) entry which is preliminary data.</text>
</comment>